<reference evidence="2 3" key="1">
    <citation type="submission" date="2020-03" db="EMBL/GenBank/DDBJ databases">
        <title>Isolation of cellulose-producing strains, genome characterization and application of the synthesized cellulose films as an economical and sustainable material for piezoelectric sensor construction.</title>
        <authorList>
            <person name="Mangayil R.K."/>
        </authorList>
    </citation>
    <scope>NUCLEOTIDE SEQUENCE [LARGE SCALE GENOMIC DNA]</scope>
    <source>
        <strain evidence="2 3">ENS 9a1a</strain>
    </source>
</reference>
<dbReference type="KEGG" id="kre:GWK63_11805"/>
<dbReference type="Proteomes" id="UP000502533">
    <property type="component" value="Chromosome"/>
</dbReference>
<dbReference type="AlphaFoldDB" id="A0A858JPX7"/>
<dbReference type="EMBL" id="CP050139">
    <property type="protein sequence ID" value="QIP36078.1"/>
    <property type="molecule type" value="Genomic_DNA"/>
</dbReference>
<evidence type="ECO:0000313" key="3">
    <source>
        <dbReference type="Proteomes" id="UP000502533"/>
    </source>
</evidence>
<evidence type="ECO:0000256" key="1">
    <source>
        <dbReference type="SAM" id="MobiDB-lite"/>
    </source>
</evidence>
<accession>A0A858JPX7</accession>
<proteinExistence type="predicted"/>
<evidence type="ECO:0000313" key="2">
    <source>
        <dbReference type="EMBL" id="QIP36078.1"/>
    </source>
</evidence>
<feature type="region of interest" description="Disordered" evidence="1">
    <location>
        <begin position="1"/>
        <end position="28"/>
    </location>
</feature>
<name>A0A858JPX7_9PROT</name>
<organism evidence="2 3">
    <name type="scientific">Komagataeibacter rhaeticus</name>
    <dbReference type="NCBI Taxonomy" id="215221"/>
    <lineage>
        <taxon>Bacteria</taxon>
        <taxon>Pseudomonadati</taxon>
        <taxon>Pseudomonadota</taxon>
        <taxon>Alphaproteobacteria</taxon>
        <taxon>Acetobacterales</taxon>
        <taxon>Acetobacteraceae</taxon>
        <taxon>Komagataeibacter</taxon>
    </lineage>
</organism>
<keyword evidence="3" id="KW-1185">Reference proteome</keyword>
<protein>
    <submittedName>
        <fullName evidence="2">Uncharacterized protein</fullName>
    </submittedName>
</protein>
<sequence>MPDARPMPTGQDRMNRGSMTGWGHRDGAGRARRMVRGMTVAAAHGRLRLSCRLLAGTGSVLLAVTTLSHTARAQAGCGAQDVRIELSARQVGLMVGYMWGRGVLHDGAHVYPFSVRGGGMLSLGGARVSGQGCVRNLARIRDFNGTYWTVGGTATLGHGATGIDMENARGVDIRFSGRSHGAQLSGQVSRLYFHLAANAVQP</sequence>
<gene>
    <name evidence="2" type="ORF">GWK63_11805</name>
</gene>